<dbReference type="RefSeq" id="WP_004042998.1">
    <property type="nucleotide sequence ID" value="NZ_AQFR02000003.1"/>
</dbReference>
<dbReference type="EMBL" id="SRYV01000007">
    <property type="protein sequence ID" value="TGY15825.1"/>
    <property type="molecule type" value="Genomic_DNA"/>
</dbReference>
<dbReference type="GO" id="GO:0003824">
    <property type="term" value="F:catalytic activity"/>
    <property type="evidence" value="ECO:0007669"/>
    <property type="project" value="TreeGrafter"/>
</dbReference>
<dbReference type="AlphaFoldDB" id="A0A4S2BNQ0"/>
<dbReference type="InterPro" id="IPR050744">
    <property type="entry name" value="AI-2_Isomerase_LsrG"/>
</dbReference>
<dbReference type="Pfam" id="PF03992">
    <property type="entry name" value="ABM"/>
    <property type="match status" value="2"/>
</dbReference>
<dbReference type="SUPFAM" id="SSF54909">
    <property type="entry name" value="Dimeric alpha+beta barrel"/>
    <property type="match status" value="2"/>
</dbReference>
<dbReference type="PROSITE" id="PS51725">
    <property type="entry name" value="ABM"/>
    <property type="match status" value="1"/>
</dbReference>
<dbReference type="InterPro" id="IPR011008">
    <property type="entry name" value="Dimeric_a/b-barrel"/>
</dbReference>
<feature type="domain" description="ABM" evidence="1">
    <location>
        <begin position="116"/>
        <end position="205"/>
    </location>
</feature>
<comment type="caution">
    <text evidence="2">The sequence shown here is derived from an EMBL/GenBank/DDBJ whole genome shotgun (WGS) entry which is preliminary data.</text>
</comment>
<dbReference type="PANTHER" id="PTHR33336">
    <property type="entry name" value="QUINOL MONOOXYGENASE YGIN-RELATED"/>
    <property type="match status" value="1"/>
</dbReference>
<proteinExistence type="predicted"/>
<organism evidence="2 3">
    <name type="scientific">Lactobacillus intestinalis</name>
    <dbReference type="NCBI Taxonomy" id="151781"/>
    <lineage>
        <taxon>Bacteria</taxon>
        <taxon>Bacillati</taxon>
        <taxon>Bacillota</taxon>
        <taxon>Bacilli</taxon>
        <taxon>Lactobacillales</taxon>
        <taxon>Lactobacillaceae</taxon>
        <taxon>Lactobacillus</taxon>
    </lineage>
</organism>
<gene>
    <name evidence="2" type="ORF">E5351_04905</name>
</gene>
<evidence type="ECO:0000313" key="3">
    <source>
        <dbReference type="Proteomes" id="UP000309117"/>
    </source>
</evidence>
<dbReference type="InterPro" id="IPR007138">
    <property type="entry name" value="ABM_dom"/>
</dbReference>
<dbReference type="Proteomes" id="UP000309117">
    <property type="component" value="Unassembled WGS sequence"/>
</dbReference>
<sequence>MNLKNPPIMNFHRLAVSPQNQAAFVKAGNTNMFKSIEADGTLFMFSAKSKQSNDNYVFECYKDEKAYEDHLASSQFKDFKKATQDLVIENDSFPLTPIFAGTNYQNLRIKSDNNYLVNIAKITLVDFDREAFAKIVKHEMTVSMQEEPGVIAMFAGYLFDVENEWRFFEVYKDESAYQKHVQTDNFKDYVQKTQEMFYQKEILQLHGDIIVDKANINYEK</sequence>
<evidence type="ECO:0000259" key="1">
    <source>
        <dbReference type="PROSITE" id="PS51725"/>
    </source>
</evidence>
<name>A0A4S2BNQ0_9LACO</name>
<accession>A0A4S2BNQ0</accession>
<dbReference type="PANTHER" id="PTHR33336:SF3">
    <property type="entry name" value="ABM DOMAIN-CONTAINING PROTEIN"/>
    <property type="match status" value="1"/>
</dbReference>
<protein>
    <recommendedName>
        <fullName evidence="1">ABM domain-containing protein</fullName>
    </recommendedName>
</protein>
<dbReference type="Gene3D" id="3.30.70.100">
    <property type="match status" value="1"/>
</dbReference>
<reference evidence="2 3" key="1">
    <citation type="submission" date="2019-04" db="EMBL/GenBank/DDBJ databases">
        <title>Microbes associate with the intestines of laboratory mice.</title>
        <authorList>
            <person name="Navarre W."/>
            <person name="Wong E."/>
            <person name="Huang K."/>
            <person name="Tropini C."/>
            <person name="Ng K."/>
            <person name="Yu B."/>
        </authorList>
    </citation>
    <scope>NUCLEOTIDE SEQUENCE [LARGE SCALE GENOMIC DNA]</scope>
    <source>
        <strain evidence="2 3">NM61_E11</strain>
    </source>
</reference>
<evidence type="ECO:0000313" key="2">
    <source>
        <dbReference type="EMBL" id="TGY15825.1"/>
    </source>
</evidence>